<gene>
    <name evidence="1" type="ORF">METZ01_LOCUS420495</name>
</gene>
<reference evidence="1" key="1">
    <citation type="submission" date="2018-05" db="EMBL/GenBank/DDBJ databases">
        <authorList>
            <person name="Lanie J.A."/>
            <person name="Ng W.-L."/>
            <person name="Kazmierczak K.M."/>
            <person name="Andrzejewski T.M."/>
            <person name="Davidsen T.M."/>
            <person name="Wayne K.J."/>
            <person name="Tettelin H."/>
            <person name="Glass J.I."/>
            <person name="Rusch D."/>
            <person name="Podicherti R."/>
            <person name="Tsui H.-C.T."/>
            <person name="Winkler M.E."/>
        </authorList>
    </citation>
    <scope>NUCLEOTIDE SEQUENCE</scope>
</reference>
<name>A0A382XBD4_9ZZZZ</name>
<organism evidence="1">
    <name type="scientific">marine metagenome</name>
    <dbReference type="NCBI Taxonomy" id="408172"/>
    <lineage>
        <taxon>unclassified sequences</taxon>
        <taxon>metagenomes</taxon>
        <taxon>ecological metagenomes</taxon>
    </lineage>
</organism>
<evidence type="ECO:0000313" key="1">
    <source>
        <dbReference type="EMBL" id="SVD67641.1"/>
    </source>
</evidence>
<sequence>MGGKVNLYLDDESLKVWNSLPTGIRSQVVREALMAQLGSDPDAREKLLIQEKKRRLSMIEKEMMMLTDKKNKINLELKDL</sequence>
<accession>A0A382XBD4</accession>
<protein>
    <submittedName>
        <fullName evidence="1">Uncharacterized protein</fullName>
    </submittedName>
</protein>
<dbReference type="EMBL" id="UINC01165957">
    <property type="protein sequence ID" value="SVD67641.1"/>
    <property type="molecule type" value="Genomic_DNA"/>
</dbReference>
<proteinExistence type="predicted"/>
<feature type="non-terminal residue" evidence="1">
    <location>
        <position position="80"/>
    </location>
</feature>
<dbReference type="AlphaFoldDB" id="A0A382XBD4"/>